<comment type="similarity">
    <text evidence="2">Belongs to the RBR family. Ariadne subfamily.</text>
</comment>
<accession>A0A443S0Y8</accession>
<dbReference type="Pfam" id="PF26000">
    <property type="entry name" value="UBA_ARIH2_N"/>
    <property type="match status" value="1"/>
</dbReference>
<dbReference type="FunFam" id="3.30.40.10:FF:000019">
    <property type="entry name" value="RBR-type E3 ubiquitin transferase"/>
    <property type="match status" value="1"/>
</dbReference>
<feature type="domain" description="RING-type" evidence="11">
    <location>
        <begin position="134"/>
        <end position="308"/>
    </location>
</feature>
<dbReference type="STRING" id="299467.A0A443S0Y8"/>
<dbReference type="InterPro" id="IPR002867">
    <property type="entry name" value="IBR_dom"/>
</dbReference>
<dbReference type="VEuPathDB" id="VectorBase:LDEU010899"/>
<dbReference type="GO" id="GO:0061630">
    <property type="term" value="F:ubiquitin protein ligase activity"/>
    <property type="evidence" value="ECO:0007669"/>
    <property type="project" value="UniProtKB-EC"/>
</dbReference>
<dbReference type="Pfam" id="PF01485">
    <property type="entry name" value="IBR"/>
    <property type="match status" value="1"/>
</dbReference>
<keyword evidence="8" id="KW-0833">Ubl conjugation pathway</keyword>
<dbReference type="EC" id="2.3.2.31" evidence="3"/>
<dbReference type="CDD" id="cd20344">
    <property type="entry name" value="BRcat_RBR_TRIAD1"/>
    <property type="match status" value="1"/>
</dbReference>
<evidence type="ECO:0000256" key="8">
    <source>
        <dbReference type="ARBA" id="ARBA00022786"/>
    </source>
</evidence>
<dbReference type="PROSITE" id="PS51873">
    <property type="entry name" value="TRIAD"/>
    <property type="match status" value="1"/>
</dbReference>
<sequence>MSCNVSDEEDHDKETFDDEEDDECFDYDYYNATDFDNDLYECDLKNKDSEYFEYECLLIEDVERLLNESVETICSSIGINPSLAKVLLFTHKWDIDKIKEKYRKDSFQLFTDAKIKSNRSTQAYDTSSHRRASNYTQCNTCLQCCPSERYLTLSCNHNFCKDCWSSHLEVQVTQGVTIGIECMAQGCRVLVPEDFALNILTKTSLREKYQQFAFSDYVKSHPELRYCPGANCCIIIRAKENKSKRVICKHCKSSFCFKCGCDYHAPTNCEIIKRWLTKCADDSETANYISAHTKDCPKCHICIEKNGG</sequence>
<dbReference type="SUPFAM" id="SSF57850">
    <property type="entry name" value="RING/U-box"/>
    <property type="match status" value="2"/>
</dbReference>
<keyword evidence="6" id="KW-0677">Repeat</keyword>
<dbReference type="SMART" id="SM00647">
    <property type="entry name" value="IBR"/>
    <property type="match status" value="1"/>
</dbReference>
<dbReference type="Gene3D" id="1.20.120.1750">
    <property type="match status" value="1"/>
</dbReference>
<keyword evidence="9" id="KW-0862">Zinc</keyword>
<reference evidence="12 13" key="1">
    <citation type="journal article" date="2018" name="Gigascience">
        <title>Genomes of trombidid mites reveal novel predicted allergens and laterally-transferred genes associated with secondary metabolism.</title>
        <authorList>
            <person name="Dong X."/>
            <person name="Chaisiri K."/>
            <person name="Xia D."/>
            <person name="Armstrong S.D."/>
            <person name="Fang Y."/>
            <person name="Donnelly M.J."/>
            <person name="Kadowaki T."/>
            <person name="McGarry J.W."/>
            <person name="Darby A.C."/>
            <person name="Makepeace B.L."/>
        </authorList>
    </citation>
    <scope>NUCLEOTIDE SEQUENCE [LARGE SCALE GENOMIC DNA]</scope>
    <source>
        <strain evidence="12">UoL-UT</strain>
    </source>
</reference>
<proteinExistence type="inferred from homology"/>
<dbReference type="Proteomes" id="UP000288716">
    <property type="component" value="Unassembled WGS sequence"/>
</dbReference>
<gene>
    <name evidence="12" type="ORF">B4U80_08309</name>
</gene>
<evidence type="ECO:0000256" key="10">
    <source>
        <dbReference type="SAM" id="MobiDB-lite"/>
    </source>
</evidence>
<feature type="region of interest" description="Disordered" evidence="10">
    <location>
        <begin position="1"/>
        <end position="20"/>
    </location>
</feature>
<keyword evidence="7" id="KW-0863">Zinc-finger</keyword>
<dbReference type="OrthoDB" id="10009520at2759"/>
<evidence type="ECO:0000256" key="2">
    <source>
        <dbReference type="ARBA" id="ARBA00005884"/>
    </source>
</evidence>
<evidence type="ECO:0000313" key="12">
    <source>
        <dbReference type="EMBL" id="RWS21141.1"/>
    </source>
</evidence>
<dbReference type="GO" id="GO:0008270">
    <property type="term" value="F:zinc ion binding"/>
    <property type="evidence" value="ECO:0007669"/>
    <property type="project" value="UniProtKB-KW"/>
</dbReference>
<dbReference type="CDD" id="cd16773">
    <property type="entry name" value="RING-HC_RBR_TRIAD1"/>
    <property type="match status" value="1"/>
</dbReference>
<dbReference type="EMBL" id="NCKV01013520">
    <property type="protein sequence ID" value="RWS21141.1"/>
    <property type="molecule type" value="Genomic_DNA"/>
</dbReference>
<dbReference type="InterPro" id="IPR047555">
    <property type="entry name" value="BRcat_RBR_TRIAD1"/>
</dbReference>
<keyword evidence="4" id="KW-0808">Transferase</keyword>
<keyword evidence="5" id="KW-0479">Metal-binding</keyword>
<evidence type="ECO:0000259" key="11">
    <source>
        <dbReference type="PROSITE" id="PS51873"/>
    </source>
</evidence>
<evidence type="ECO:0000256" key="4">
    <source>
        <dbReference type="ARBA" id="ARBA00022679"/>
    </source>
</evidence>
<comment type="catalytic activity">
    <reaction evidence="1">
        <text>[E2 ubiquitin-conjugating enzyme]-S-ubiquitinyl-L-cysteine + [acceptor protein]-L-lysine = [E2 ubiquitin-conjugating enzyme]-L-cysteine + [acceptor protein]-N(6)-ubiquitinyl-L-lysine.</text>
        <dbReference type="EC" id="2.3.2.31"/>
    </reaction>
</comment>
<dbReference type="InterPro" id="IPR044066">
    <property type="entry name" value="TRIAD_supradom"/>
</dbReference>
<dbReference type="GO" id="GO:0016567">
    <property type="term" value="P:protein ubiquitination"/>
    <property type="evidence" value="ECO:0007669"/>
    <property type="project" value="InterPro"/>
</dbReference>
<dbReference type="Gene3D" id="3.30.40.10">
    <property type="entry name" value="Zinc/RING finger domain, C3HC4 (zinc finger)"/>
    <property type="match status" value="1"/>
</dbReference>
<evidence type="ECO:0000256" key="6">
    <source>
        <dbReference type="ARBA" id="ARBA00022737"/>
    </source>
</evidence>
<name>A0A443S0Y8_9ACAR</name>
<dbReference type="InterPro" id="IPR013083">
    <property type="entry name" value="Znf_RING/FYVE/PHD"/>
</dbReference>
<dbReference type="PANTHER" id="PTHR11685">
    <property type="entry name" value="RBR FAMILY RING FINGER AND IBR DOMAIN-CONTAINING"/>
    <property type="match status" value="1"/>
</dbReference>
<evidence type="ECO:0000313" key="13">
    <source>
        <dbReference type="Proteomes" id="UP000288716"/>
    </source>
</evidence>
<evidence type="ECO:0000256" key="1">
    <source>
        <dbReference type="ARBA" id="ARBA00001798"/>
    </source>
</evidence>
<dbReference type="AlphaFoldDB" id="A0A443S0Y8"/>
<comment type="caution">
    <text evidence="12">The sequence shown here is derived from an EMBL/GenBank/DDBJ whole genome shotgun (WGS) entry which is preliminary data.</text>
</comment>
<evidence type="ECO:0000256" key="7">
    <source>
        <dbReference type="ARBA" id="ARBA00022771"/>
    </source>
</evidence>
<feature type="non-terminal residue" evidence="12">
    <location>
        <position position="308"/>
    </location>
</feature>
<keyword evidence="13" id="KW-1185">Reference proteome</keyword>
<protein>
    <recommendedName>
        <fullName evidence="3">RBR-type E3 ubiquitin transferase</fullName>
        <ecNumber evidence="3">2.3.2.31</ecNumber>
    </recommendedName>
</protein>
<dbReference type="InterPro" id="IPR031127">
    <property type="entry name" value="E3_UB_ligase_RBR"/>
</dbReference>
<evidence type="ECO:0000256" key="9">
    <source>
        <dbReference type="ARBA" id="ARBA00022833"/>
    </source>
</evidence>
<evidence type="ECO:0000256" key="3">
    <source>
        <dbReference type="ARBA" id="ARBA00012251"/>
    </source>
</evidence>
<organism evidence="12 13">
    <name type="scientific">Leptotrombidium deliense</name>
    <dbReference type="NCBI Taxonomy" id="299467"/>
    <lineage>
        <taxon>Eukaryota</taxon>
        <taxon>Metazoa</taxon>
        <taxon>Ecdysozoa</taxon>
        <taxon>Arthropoda</taxon>
        <taxon>Chelicerata</taxon>
        <taxon>Arachnida</taxon>
        <taxon>Acari</taxon>
        <taxon>Acariformes</taxon>
        <taxon>Trombidiformes</taxon>
        <taxon>Prostigmata</taxon>
        <taxon>Anystina</taxon>
        <taxon>Parasitengona</taxon>
        <taxon>Trombiculoidea</taxon>
        <taxon>Trombiculidae</taxon>
        <taxon>Leptotrombidium</taxon>
    </lineage>
</organism>
<evidence type="ECO:0000256" key="5">
    <source>
        <dbReference type="ARBA" id="ARBA00022723"/>
    </source>
</evidence>